<accession>A0ABM7JSM1</accession>
<evidence type="ECO:0000313" key="2">
    <source>
        <dbReference type="Proteomes" id="UP000465812"/>
    </source>
</evidence>
<reference evidence="1 2" key="1">
    <citation type="journal article" date="2019" name="Emerg. Microbes Infect.">
        <title>Comprehensive subspecies identification of 175 nontuberculous mycobacteria species based on 7547 genomic profiles.</title>
        <authorList>
            <person name="Matsumoto Y."/>
            <person name="Kinjo T."/>
            <person name="Motooka D."/>
            <person name="Nabeya D."/>
            <person name="Jung N."/>
            <person name="Uechi K."/>
            <person name="Horii T."/>
            <person name="Iida T."/>
            <person name="Fujita J."/>
            <person name="Nakamura S."/>
        </authorList>
    </citation>
    <scope>NUCLEOTIDE SEQUENCE [LARGE SCALE GENOMIC DNA]</scope>
    <source>
        <strain evidence="1 2">JCM 18113</strain>
    </source>
</reference>
<name>A0ABM7JSM1_MYCNT</name>
<evidence type="ECO:0000313" key="1">
    <source>
        <dbReference type="EMBL" id="BBY38540.1"/>
    </source>
</evidence>
<sequence>MIPIPHADKTDVAELARPVDDDEQCDVLPVLLGDDRDDDVADLFDQKLSVLAHDGGHPPAVIHAAAAPVTDRVFWPTWESNALSTQRSFIDDLASRNQPYRLNW</sequence>
<dbReference type="EMBL" id="AP022590">
    <property type="protein sequence ID" value="BBY38540.1"/>
    <property type="molecule type" value="Genomic_DNA"/>
</dbReference>
<keyword evidence="2" id="KW-1185">Reference proteome</keyword>
<protein>
    <submittedName>
        <fullName evidence="1">Uncharacterized protein</fullName>
    </submittedName>
</protein>
<gene>
    <name evidence="1" type="ORF">MMAN_26740</name>
</gene>
<organism evidence="1 2">
    <name type="scientific">Mycobacterium mantenii</name>
    <dbReference type="NCBI Taxonomy" id="560555"/>
    <lineage>
        <taxon>Bacteria</taxon>
        <taxon>Bacillati</taxon>
        <taxon>Actinomycetota</taxon>
        <taxon>Actinomycetes</taxon>
        <taxon>Mycobacteriales</taxon>
        <taxon>Mycobacteriaceae</taxon>
        <taxon>Mycobacterium</taxon>
        <taxon>Mycobacterium avium complex (MAC)</taxon>
    </lineage>
</organism>
<proteinExistence type="predicted"/>
<dbReference type="Proteomes" id="UP000465812">
    <property type="component" value="Chromosome"/>
</dbReference>